<keyword evidence="2" id="KW-1185">Reference proteome</keyword>
<sequence length="469" mass="52166">MSTVAFLPLYTPTCSSIIRRDLTKTRTLRFHPSILRKSSNGSTLTCRAAPSSITEFDLYDLLGIDSCSDQSQIKLAYRSLQKRCHPDIAGPDGHDMAIILNEAYAILCDPNKRLAYDKEQAKIADFKGFTGRPIYSVWLGSESEQRAIFVDEVKCIGCLKCALLAQKTFAIESVFGRARVVAQWADDEHKIQEAIDSCPVNCISMVERSNLAALEFLMSKQPRGNVRVGSGNTGGIRVSNIFVEVDKFQSRFDEEMGKVSRQSSKEADLQREARMSAVQAIRSVSNWLYWQSPSSANGASSRTDTSLIHIAHKLPGPSIDKLRDAAARKQVRESTRSNQKMPLNSRYPEEYWVPSTYALPSSTRRSASARAPAEPSRVEEENDRNYGSYEDEHSPIRWGFPVVTALIAVAIVRLHGVESTPELKEHIAGSLALEIVNSPWSQGILAAATWYMIGMAIIELVAIFGNRKR</sequence>
<accession>A0ACB9LPH4</accession>
<name>A0ACB9LPH4_BAUVA</name>
<reference evidence="1 2" key="1">
    <citation type="journal article" date="2022" name="DNA Res.">
        <title>Chromosomal-level genome assembly of the orchid tree Bauhinia variegata (Leguminosae; Cercidoideae) supports the allotetraploid origin hypothesis of Bauhinia.</title>
        <authorList>
            <person name="Zhong Y."/>
            <person name="Chen Y."/>
            <person name="Zheng D."/>
            <person name="Pang J."/>
            <person name="Liu Y."/>
            <person name="Luo S."/>
            <person name="Meng S."/>
            <person name="Qian L."/>
            <person name="Wei D."/>
            <person name="Dai S."/>
            <person name="Zhou R."/>
        </authorList>
    </citation>
    <scope>NUCLEOTIDE SEQUENCE [LARGE SCALE GENOMIC DNA]</scope>
    <source>
        <strain evidence="1">BV-YZ2020</strain>
    </source>
</reference>
<dbReference type="Proteomes" id="UP000828941">
    <property type="component" value="Chromosome 11"/>
</dbReference>
<dbReference type="EMBL" id="CM039436">
    <property type="protein sequence ID" value="KAI4313241.1"/>
    <property type="molecule type" value="Genomic_DNA"/>
</dbReference>
<comment type="caution">
    <text evidence="1">The sequence shown here is derived from an EMBL/GenBank/DDBJ whole genome shotgun (WGS) entry which is preliminary data.</text>
</comment>
<evidence type="ECO:0000313" key="2">
    <source>
        <dbReference type="Proteomes" id="UP000828941"/>
    </source>
</evidence>
<organism evidence="1 2">
    <name type="scientific">Bauhinia variegata</name>
    <name type="common">Purple orchid tree</name>
    <name type="synonym">Phanera variegata</name>
    <dbReference type="NCBI Taxonomy" id="167791"/>
    <lineage>
        <taxon>Eukaryota</taxon>
        <taxon>Viridiplantae</taxon>
        <taxon>Streptophyta</taxon>
        <taxon>Embryophyta</taxon>
        <taxon>Tracheophyta</taxon>
        <taxon>Spermatophyta</taxon>
        <taxon>Magnoliopsida</taxon>
        <taxon>eudicotyledons</taxon>
        <taxon>Gunneridae</taxon>
        <taxon>Pentapetalae</taxon>
        <taxon>rosids</taxon>
        <taxon>fabids</taxon>
        <taxon>Fabales</taxon>
        <taxon>Fabaceae</taxon>
        <taxon>Cercidoideae</taxon>
        <taxon>Cercideae</taxon>
        <taxon>Bauhiniinae</taxon>
        <taxon>Bauhinia</taxon>
    </lineage>
</organism>
<evidence type="ECO:0000313" key="1">
    <source>
        <dbReference type="EMBL" id="KAI4313241.1"/>
    </source>
</evidence>
<proteinExistence type="predicted"/>
<gene>
    <name evidence="1" type="ORF">L6164_026234</name>
</gene>
<protein>
    <submittedName>
        <fullName evidence="1">Uncharacterized protein</fullName>
    </submittedName>
</protein>